<evidence type="ECO:0000313" key="2">
    <source>
        <dbReference type="Proteomes" id="UP000751518"/>
    </source>
</evidence>
<dbReference type="Gene3D" id="3.40.50.880">
    <property type="match status" value="1"/>
</dbReference>
<organism evidence="1 2">
    <name type="scientific">candidate division WWE3 bacterium</name>
    <dbReference type="NCBI Taxonomy" id="2053526"/>
    <lineage>
        <taxon>Bacteria</taxon>
        <taxon>Katanobacteria</taxon>
    </lineage>
</organism>
<dbReference type="Pfam" id="PF07722">
    <property type="entry name" value="Peptidase_C26"/>
    <property type="match status" value="1"/>
</dbReference>
<dbReference type="InterPro" id="IPR044668">
    <property type="entry name" value="PuuD-like"/>
</dbReference>
<dbReference type="CDD" id="cd01745">
    <property type="entry name" value="GATase1_2"/>
    <property type="match status" value="1"/>
</dbReference>
<evidence type="ECO:0000313" key="1">
    <source>
        <dbReference type="EMBL" id="MCA9392548.1"/>
    </source>
</evidence>
<proteinExistence type="predicted"/>
<dbReference type="GO" id="GO:0005829">
    <property type="term" value="C:cytosol"/>
    <property type="evidence" value="ECO:0007669"/>
    <property type="project" value="TreeGrafter"/>
</dbReference>
<dbReference type="PANTHER" id="PTHR43235">
    <property type="entry name" value="GLUTAMINE AMIDOTRANSFERASE PB2B2.05-RELATED"/>
    <property type="match status" value="1"/>
</dbReference>
<comment type="caution">
    <text evidence="1">The sequence shown here is derived from an EMBL/GenBank/DDBJ whole genome shotgun (WGS) entry which is preliminary data.</text>
</comment>
<reference evidence="1" key="1">
    <citation type="submission" date="2020-04" db="EMBL/GenBank/DDBJ databases">
        <authorList>
            <person name="Zhang T."/>
        </authorList>
    </citation>
    <scope>NUCLEOTIDE SEQUENCE</scope>
    <source>
        <strain evidence="1">HKST-UBA03</strain>
    </source>
</reference>
<dbReference type="EMBL" id="JAGQKZ010000077">
    <property type="protein sequence ID" value="MCA9392548.1"/>
    <property type="molecule type" value="Genomic_DNA"/>
</dbReference>
<dbReference type="PANTHER" id="PTHR43235:SF1">
    <property type="entry name" value="GLUTAMINE AMIDOTRANSFERASE PB2B2.05-RELATED"/>
    <property type="match status" value="1"/>
</dbReference>
<dbReference type="Proteomes" id="UP000751518">
    <property type="component" value="Unassembled WGS sequence"/>
</dbReference>
<dbReference type="InterPro" id="IPR029062">
    <property type="entry name" value="Class_I_gatase-like"/>
</dbReference>
<name>A0A955RSG4_UNCKA</name>
<dbReference type="AlphaFoldDB" id="A0A955RSG4"/>
<dbReference type="GO" id="GO:0033969">
    <property type="term" value="F:gamma-glutamyl-gamma-aminobutyrate hydrolase activity"/>
    <property type="evidence" value="ECO:0007669"/>
    <property type="project" value="TreeGrafter"/>
</dbReference>
<feature type="non-terminal residue" evidence="1">
    <location>
        <position position="1"/>
    </location>
</feature>
<protein>
    <submittedName>
        <fullName evidence="1">Gamma-glutamyl-gamma-aminobutyrate hydrolase family protein</fullName>
    </submittedName>
</protein>
<keyword evidence="1" id="KW-0378">Hydrolase</keyword>
<gene>
    <name evidence="1" type="ORF">KC614_05130</name>
</gene>
<dbReference type="InterPro" id="IPR011697">
    <property type="entry name" value="Peptidase_C26"/>
</dbReference>
<sequence>SWWLSRRSYTDMIVAAGGNILFVANNDDKSVVDDLMSRANGLLIPGGADIDPSRYGKDTDPAAGVTTNKYQDDLDFYLLQYARTHNLPILGICRGMQVINVAFGGTLHQDINSIVKDNLHVSSKYPSNEESKWTDVELDPSSYVYSVIGENSIRYTCAHHQAIKDVAEGFKVVGKASDEIIEVIEKVDGNNWIVGIQGHPEATKEGRLAVDLLVKDFVLNCGNP</sequence>
<dbReference type="SUPFAM" id="SSF52317">
    <property type="entry name" value="Class I glutamine amidotransferase-like"/>
    <property type="match status" value="1"/>
</dbReference>
<dbReference type="GO" id="GO:0006598">
    <property type="term" value="P:polyamine catabolic process"/>
    <property type="evidence" value="ECO:0007669"/>
    <property type="project" value="TreeGrafter"/>
</dbReference>
<dbReference type="PROSITE" id="PS51273">
    <property type="entry name" value="GATASE_TYPE_1"/>
    <property type="match status" value="1"/>
</dbReference>
<reference evidence="1" key="2">
    <citation type="journal article" date="2021" name="Microbiome">
        <title>Successional dynamics and alternative stable states in a saline activated sludge microbial community over 9 years.</title>
        <authorList>
            <person name="Wang Y."/>
            <person name="Ye J."/>
            <person name="Ju F."/>
            <person name="Liu L."/>
            <person name="Boyd J.A."/>
            <person name="Deng Y."/>
            <person name="Parks D.H."/>
            <person name="Jiang X."/>
            <person name="Yin X."/>
            <person name="Woodcroft B.J."/>
            <person name="Tyson G.W."/>
            <person name="Hugenholtz P."/>
            <person name="Polz M.F."/>
            <person name="Zhang T."/>
        </authorList>
    </citation>
    <scope>NUCLEOTIDE SEQUENCE</scope>
    <source>
        <strain evidence="1">HKST-UBA03</strain>
    </source>
</reference>
<accession>A0A955RSG4</accession>